<accession>A0A1V2ZV29</accession>
<dbReference type="Proteomes" id="UP000189177">
    <property type="component" value="Unassembled WGS sequence"/>
</dbReference>
<organism evidence="2 3">
    <name type="scientific">Thioalkalivibrio halophilus</name>
    <dbReference type="NCBI Taxonomy" id="252474"/>
    <lineage>
        <taxon>Bacteria</taxon>
        <taxon>Pseudomonadati</taxon>
        <taxon>Pseudomonadota</taxon>
        <taxon>Gammaproteobacteria</taxon>
        <taxon>Chromatiales</taxon>
        <taxon>Ectothiorhodospiraceae</taxon>
        <taxon>Thioalkalivibrio</taxon>
    </lineage>
</organism>
<reference evidence="2 3" key="1">
    <citation type="submission" date="2017-02" db="EMBL/GenBank/DDBJ databases">
        <title>Genomic diversity within the haloalkaliphilic genus Thioalkalivibrio.</title>
        <authorList>
            <person name="Ahn A.-C."/>
            <person name="Meier-Kolthoff J."/>
            <person name="Overmars L."/>
            <person name="Richter M."/>
            <person name="Woyke T."/>
            <person name="Sorokin D.Y."/>
            <person name="Muyzer G."/>
        </authorList>
    </citation>
    <scope>NUCLEOTIDE SEQUENCE [LARGE SCALE GENOMIC DNA]</scope>
    <source>
        <strain evidence="2 3">HL17</strain>
    </source>
</reference>
<dbReference type="STRING" id="252474.B1A74_13220"/>
<dbReference type="OrthoDB" id="5780201at2"/>
<feature type="compositionally biased region" description="Basic and acidic residues" evidence="1">
    <location>
        <begin position="86"/>
        <end position="95"/>
    </location>
</feature>
<evidence type="ECO:0008006" key="4">
    <source>
        <dbReference type="Google" id="ProtNLM"/>
    </source>
</evidence>
<comment type="caution">
    <text evidence="2">The sequence shown here is derived from an EMBL/GenBank/DDBJ whole genome shotgun (WGS) entry which is preliminary data.</text>
</comment>
<keyword evidence="3" id="KW-1185">Reference proteome</keyword>
<evidence type="ECO:0000313" key="3">
    <source>
        <dbReference type="Proteomes" id="UP000189177"/>
    </source>
</evidence>
<evidence type="ECO:0000256" key="1">
    <source>
        <dbReference type="SAM" id="MobiDB-lite"/>
    </source>
</evidence>
<feature type="region of interest" description="Disordered" evidence="1">
    <location>
        <begin position="73"/>
        <end position="95"/>
    </location>
</feature>
<dbReference type="EMBL" id="MUZR01000068">
    <property type="protein sequence ID" value="OOC09002.1"/>
    <property type="molecule type" value="Genomic_DNA"/>
</dbReference>
<name>A0A1V2ZV29_9GAMM</name>
<proteinExistence type="predicted"/>
<sequence length="289" mass="32211">MKTLRERMADNGFESNIDYAHHVDCVLAQAGGVIPTLNVEGDSGRRKTAFANALAAALEVPHVLYHDFTQAQDPVPTAQPASNPEEGGREEPPIPAFDREVSSACAYSEGERTILILDQLQAADFREHLRLYRFVVDREWSMGGSSFVASPERLMLVLISEEPVYHSLKKVGFSVWVPRASVGEADYRPEDFGLGPEAEGLMCGLGELFRALGVQPTPSEFQRLLDDIRNRVRTREELTHSIFGRTEGIDHTLLVSDAIQQRMERLMPELWEFVGSEHVELSGVPPDPE</sequence>
<dbReference type="AlphaFoldDB" id="A0A1V2ZV29"/>
<protein>
    <recommendedName>
        <fullName evidence="4">AAA family ATPase</fullName>
    </recommendedName>
</protein>
<dbReference type="RefSeq" id="WP_018947894.1">
    <property type="nucleotide sequence ID" value="NZ_MUZR01000068.1"/>
</dbReference>
<evidence type="ECO:0000313" key="2">
    <source>
        <dbReference type="EMBL" id="OOC09002.1"/>
    </source>
</evidence>
<gene>
    <name evidence="2" type="ORF">B1A74_13220</name>
</gene>